<dbReference type="AlphaFoldDB" id="A0A401PTX6"/>
<dbReference type="GO" id="GO:0090619">
    <property type="term" value="C:meiotic spindle pole"/>
    <property type="evidence" value="ECO:0007669"/>
    <property type="project" value="TreeGrafter"/>
</dbReference>
<comment type="caution">
    <text evidence="2">The sequence shown here is derived from an EMBL/GenBank/DDBJ whole genome shotgun (WGS) entry which is preliminary data.</text>
</comment>
<feature type="domain" description="Protein KASH5 EF-hand-like" evidence="1">
    <location>
        <begin position="218"/>
        <end position="282"/>
    </location>
</feature>
<keyword evidence="3" id="KW-1185">Reference proteome</keyword>
<dbReference type="GO" id="GO:0070840">
    <property type="term" value="F:dynein complex binding"/>
    <property type="evidence" value="ECO:0007669"/>
    <property type="project" value="TreeGrafter"/>
</dbReference>
<proteinExistence type="predicted"/>
<protein>
    <recommendedName>
        <fullName evidence="1">Protein KASH5 EF-hand-like domain-containing protein</fullName>
    </recommendedName>
</protein>
<name>A0A401PTX6_SCYTO</name>
<dbReference type="GO" id="GO:0051225">
    <property type="term" value="P:spindle assembly"/>
    <property type="evidence" value="ECO:0007669"/>
    <property type="project" value="TreeGrafter"/>
</dbReference>
<dbReference type="GO" id="GO:0090220">
    <property type="term" value="P:chromosome localization to nuclear envelope involved in homologous chromosome segregation"/>
    <property type="evidence" value="ECO:0007669"/>
    <property type="project" value="TreeGrafter"/>
</dbReference>
<dbReference type="Proteomes" id="UP000288216">
    <property type="component" value="Unassembled WGS sequence"/>
</dbReference>
<accession>A0A401PTX6</accession>
<dbReference type="OrthoDB" id="10062605at2759"/>
<dbReference type="GO" id="GO:0005640">
    <property type="term" value="C:nuclear outer membrane"/>
    <property type="evidence" value="ECO:0007669"/>
    <property type="project" value="TreeGrafter"/>
</dbReference>
<dbReference type="EMBL" id="BFAA01013990">
    <property type="protein sequence ID" value="GCB76596.1"/>
    <property type="molecule type" value="Genomic_DNA"/>
</dbReference>
<dbReference type="InterPro" id="IPR039508">
    <property type="entry name" value="KASH5_EF-hand-like_dom"/>
</dbReference>
<organism evidence="2 3">
    <name type="scientific">Scyliorhinus torazame</name>
    <name type="common">Cloudy catshark</name>
    <name type="synonym">Catulus torazame</name>
    <dbReference type="NCBI Taxonomy" id="75743"/>
    <lineage>
        <taxon>Eukaryota</taxon>
        <taxon>Metazoa</taxon>
        <taxon>Chordata</taxon>
        <taxon>Craniata</taxon>
        <taxon>Vertebrata</taxon>
        <taxon>Chondrichthyes</taxon>
        <taxon>Elasmobranchii</taxon>
        <taxon>Galeomorphii</taxon>
        <taxon>Galeoidea</taxon>
        <taxon>Carcharhiniformes</taxon>
        <taxon>Scyliorhinidae</taxon>
        <taxon>Scyliorhinus</taxon>
    </lineage>
</organism>
<dbReference type="GO" id="GO:0007015">
    <property type="term" value="P:actin filament organization"/>
    <property type="evidence" value="ECO:0007669"/>
    <property type="project" value="TreeGrafter"/>
</dbReference>
<evidence type="ECO:0000313" key="3">
    <source>
        <dbReference type="Proteomes" id="UP000288216"/>
    </source>
</evidence>
<evidence type="ECO:0000259" key="1">
    <source>
        <dbReference type="Pfam" id="PF14658"/>
    </source>
</evidence>
<dbReference type="OMA" id="QWCALAS"/>
<dbReference type="STRING" id="75743.A0A401PTX6"/>
<dbReference type="Pfam" id="PF14658">
    <property type="entry name" value="EF-hand_9"/>
    <property type="match status" value="1"/>
</dbReference>
<dbReference type="GO" id="GO:0007129">
    <property type="term" value="P:homologous chromosome pairing at meiosis"/>
    <property type="evidence" value="ECO:0007669"/>
    <property type="project" value="TreeGrafter"/>
</dbReference>
<evidence type="ECO:0000313" key="2">
    <source>
        <dbReference type="EMBL" id="GCB76596.1"/>
    </source>
</evidence>
<dbReference type="GO" id="GO:0034397">
    <property type="term" value="P:telomere localization"/>
    <property type="evidence" value="ECO:0007669"/>
    <property type="project" value="InterPro"/>
</dbReference>
<reference evidence="2 3" key="1">
    <citation type="journal article" date="2018" name="Nat. Ecol. Evol.">
        <title>Shark genomes provide insights into elasmobranch evolution and the origin of vertebrates.</title>
        <authorList>
            <person name="Hara Y"/>
            <person name="Yamaguchi K"/>
            <person name="Onimaru K"/>
            <person name="Kadota M"/>
            <person name="Koyanagi M"/>
            <person name="Keeley SD"/>
            <person name="Tatsumi K"/>
            <person name="Tanaka K"/>
            <person name="Motone F"/>
            <person name="Kageyama Y"/>
            <person name="Nozu R"/>
            <person name="Adachi N"/>
            <person name="Nishimura O"/>
            <person name="Nakagawa R"/>
            <person name="Tanegashima C"/>
            <person name="Kiyatake I"/>
            <person name="Matsumoto R"/>
            <person name="Murakumo K"/>
            <person name="Nishida K"/>
            <person name="Terakita A"/>
            <person name="Kuratani S"/>
            <person name="Sato K"/>
            <person name="Hyodo S Kuraku.S."/>
        </authorList>
    </citation>
    <scope>NUCLEOTIDE SEQUENCE [LARGE SCALE GENOMIC DNA]</scope>
</reference>
<dbReference type="GO" id="GO:0034993">
    <property type="term" value="C:meiotic nuclear membrane microtubule tethering complex"/>
    <property type="evidence" value="ECO:0007669"/>
    <property type="project" value="InterPro"/>
</dbReference>
<dbReference type="InterPro" id="IPR028170">
    <property type="entry name" value="KASH5"/>
</dbReference>
<feature type="non-terminal residue" evidence="2">
    <location>
        <position position="288"/>
    </location>
</feature>
<gene>
    <name evidence="2" type="ORF">scyTo_0019165</name>
</gene>
<dbReference type="GO" id="GO:0000781">
    <property type="term" value="C:chromosome, telomeric region"/>
    <property type="evidence" value="ECO:0007669"/>
    <property type="project" value="TreeGrafter"/>
</dbReference>
<dbReference type="GO" id="GO:0051653">
    <property type="term" value="P:spindle localization"/>
    <property type="evidence" value="ECO:0007669"/>
    <property type="project" value="TreeGrafter"/>
</dbReference>
<sequence>MTSKRHNPVESICRKIQTIQRRDRVSNPVLQIPKFRSRNFESPQISLKKNMEVILRTRKVENHTVQQEVNIAVANCTLSPETSGQQRNARGRPASVSSTYTVVSSVGEKATKPLHGCRALSCSTPVNESERNVAIVSQPHSAIINIEHRILASDDYSAACSPVNTTNFNFYTHLHRTQSPVAKRLSLDETSVHEPAVLNRMENAEHMSLICEEDLLDTIFYACDLKHRGKVAVSMIVDYLRHTTSRSSEDSGLEDLCNMLDPDNKDISIDLTTYRAVMKEWIEDCRRK</sequence>
<dbReference type="PANTHER" id="PTHR47300">
    <property type="entry name" value="PROTEIN KASH5"/>
    <property type="match status" value="1"/>
</dbReference>
<dbReference type="PANTHER" id="PTHR47300:SF1">
    <property type="entry name" value="PROTEIN KASH5"/>
    <property type="match status" value="1"/>
</dbReference>
<dbReference type="GO" id="GO:0000800">
    <property type="term" value="C:lateral element"/>
    <property type="evidence" value="ECO:0007669"/>
    <property type="project" value="TreeGrafter"/>
</dbReference>